<dbReference type="Gene3D" id="2.170.270.10">
    <property type="entry name" value="SET domain"/>
    <property type="match status" value="1"/>
</dbReference>
<dbReference type="CDD" id="cd20071">
    <property type="entry name" value="SET_SMYD"/>
    <property type="match status" value="1"/>
</dbReference>
<dbReference type="PROSITE" id="PS50280">
    <property type="entry name" value="SET"/>
    <property type="match status" value="1"/>
</dbReference>
<dbReference type="SUPFAM" id="SSF82199">
    <property type="entry name" value="SET domain"/>
    <property type="match status" value="1"/>
</dbReference>
<evidence type="ECO:0000259" key="2">
    <source>
        <dbReference type="PROSITE" id="PS50280"/>
    </source>
</evidence>
<feature type="domain" description="SET" evidence="2">
    <location>
        <begin position="92"/>
        <end position="239"/>
    </location>
</feature>
<evidence type="ECO:0000256" key="1">
    <source>
        <dbReference type="SAM" id="SignalP"/>
    </source>
</evidence>
<sequence>MTSIRLLLVLATTVVACPSSLFTPTPSYPTSSFTDRPLQFTGPHHCVGDVCVYADQGHSQGRGISVVTTGQNIALLESLPRYDRSFEVTNPPPFYESYIIGKGIGLVASTTIRRGDRLMVHDPTLLVNWGMHVEAAPDDREALYQDALDRLPAAARGRFSSQTAIGGHSIHANIETNCFRLFLDGGRDDSTGHLGCYPSAARLNHDCRPNLHYHIHGATQTVVAVRDIAAGEELSISYVDLLLPRTERQERLNDWGFECSCSLCRNETASAEADKRIEDIAALKKKLDSPDVVGDPEPVTANTGIELAILYEDEHLDTLVGQQAYTRAALNCALFAEETCAVAFAHKAMAALLVEVGETAGDLQSMWRLAMDPKAHWAWGLRLKGRE</sequence>
<dbReference type="InterPro" id="IPR001214">
    <property type="entry name" value="SET_dom"/>
</dbReference>
<dbReference type="InterPro" id="IPR053185">
    <property type="entry name" value="SET_domain_protein"/>
</dbReference>
<organism evidence="3 4">
    <name type="scientific">Sporothrix stenoceras</name>
    <dbReference type="NCBI Taxonomy" id="5173"/>
    <lineage>
        <taxon>Eukaryota</taxon>
        <taxon>Fungi</taxon>
        <taxon>Dikarya</taxon>
        <taxon>Ascomycota</taxon>
        <taxon>Pezizomycotina</taxon>
        <taxon>Sordariomycetes</taxon>
        <taxon>Sordariomycetidae</taxon>
        <taxon>Ophiostomatales</taxon>
        <taxon>Ophiostomataceae</taxon>
        <taxon>Sporothrix</taxon>
    </lineage>
</organism>
<dbReference type="PROSITE" id="PS51257">
    <property type="entry name" value="PROKAR_LIPOPROTEIN"/>
    <property type="match status" value="1"/>
</dbReference>
<dbReference type="EMBL" id="JAWCUI010000037">
    <property type="protein sequence ID" value="KAL1893548.1"/>
    <property type="molecule type" value="Genomic_DNA"/>
</dbReference>
<dbReference type="InterPro" id="IPR046341">
    <property type="entry name" value="SET_dom_sf"/>
</dbReference>
<dbReference type="PANTHER" id="PTHR47332:SF6">
    <property type="entry name" value="SET DOMAIN-CONTAINING PROTEIN"/>
    <property type="match status" value="1"/>
</dbReference>
<keyword evidence="1" id="KW-0732">Signal</keyword>
<reference evidence="3 4" key="1">
    <citation type="journal article" date="2024" name="IMA Fungus">
        <title>IMA Genome - F19 : A genome assembly and annotation guide to empower mycologists, including annotated draft genome sequences of Ceratocystis pirilliformis, Diaporthe australafricana, Fusarium ophioides, Paecilomyces lecythidis, and Sporothrix stenoceras.</title>
        <authorList>
            <person name="Aylward J."/>
            <person name="Wilson A.M."/>
            <person name="Visagie C.M."/>
            <person name="Spraker J."/>
            <person name="Barnes I."/>
            <person name="Buitendag C."/>
            <person name="Ceriani C."/>
            <person name="Del Mar Angel L."/>
            <person name="du Plessis D."/>
            <person name="Fuchs T."/>
            <person name="Gasser K."/>
            <person name="Kramer D."/>
            <person name="Li W."/>
            <person name="Munsamy K."/>
            <person name="Piso A."/>
            <person name="Price J.L."/>
            <person name="Sonnekus B."/>
            <person name="Thomas C."/>
            <person name="van der Nest A."/>
            <person name="van Dijk A."/>
            <person name="van Heerden A."/>
            <person name="van Vuuren N."/>
            <person name="Yilmaz N."/>
            <person name="Duong T.A."/>
            <person name="van der Merwe N.A."/>
            <person name="Wingfield M.J."/>
            <person name="Wingfield B.D."/>
        </authorList>
    </citation>
    <scope>NUCLEOTIDE SEQUENCE [LARGE SCALE GENOMIC DNA]</scope>
    <source>
        <strain evidence="3 4">CMW 5346</strain>
    </source>
</reference>
<gene>
    <name evidence="3" type="ORF">Sste5346_006378</name>
</gene>
<evidence type="ECO:0000313" key="4">
    <source>
        <dbReference type="Proteomes" id="UP001583186"/>
    </source>
</evidence>
<name>A0ABR3Z0K9_9PEZI</name>
<protein>
    <recommendedName>
        <fullName evidence="2">SET domain-containing protein</fullName>
    </recommendedName>
</protein>
<comment type="caution">
    <text evidence="3">The sequence shown here is derived from an EMBL/GenBank/DDBJ whole genome shotgun (WGS) entry which is preliminary data.</text>
</comment>
<proteinExistence type="predicted"/>
<feature type="chain" id="PRO_5046106706" description="SET domain-containing protein" evidence="1">
    <location>
        <begin position="17"/>
        <end position="387"/>
    </location>
</feature>
<keyword evidence="4" id="KW-1185">Reference proteome</keyword>
<dbReference type="Pfam" id="PF00856">
    <property type="entry name" value="SET"/>
    <property type="match status" value="1"/>
</dbReference>
<dbReference type="Proteomes" id="UP001583186">
    <property type="component" value="Unassembled WGS sequence"/>
</dbReference>
<dbReference type="SMART" id="SM00317">
    <property type="entry name" value="SET"/>
    <property type="match status" value="1"/>
</dbReference>
<accession>A0ABR3Z0K9</accession>
<feature type="signal peptide" evidence="1">
    <location>
        <begin position="1"/>
        <end position="16"/>
    </location>
</feature>
<evidence type="ECO:0000313" key="3">
    <source>
        <dbReference type="EMBL" id="KAL1893548.1"/>
    </source>
</evidence>
<dbReference type="PANTHER" id="PTHR47332">
    <property type="entry name" value="SET DOMAIN-CONTAINING PROTEIN 5"/>
    <property type="match status" value="1"/>
</dbReference>